<name>E5A7N9_LEPMJ</name>
<dbReference type="Proteomes" id="UP000002668">
    <property type="component" value="Genome"/>
</dbReference>
<dbReference type="InParanoid" id="E5A7N9"/>
<organism evidence="2 3">
    <name type="scientific">Leptosphaeria maculans (strain JN3 / isolate v23.1.3 / race Av1-4-5-6-7-8)</name>
    <name type="common">Blackleg fungus</name>
    <name type="synonym">Phoma lingam</name>
    <dbReference type="NCBI Taxonomy" id="985895"/>
    <lineage>
        <taxon>Eukaryota</taxon>
        <taxon>Fungi</taxon>
        <taxon>Dikarya</taxon>
        <taxon>Ascomycota</taxon>
        <taxon>Pezizomycotina</taxon>
        <taxon>Dothideomycetes</taxon>
        <taxon>Pleosporomycetidae</taxon>
        <taxon>Pleosporales</taxon>
        <taxon>Pleosporineae</taxon>
        <taxon>Leptosphaeriaceae</taxon>
        <taxon>Plenodomus</taxon>
        <taxon>Plenodomus lingam/Leptosphaeria maculans species complex</taxon>
    </lineage>
</organism>
<gene>
    <name evidence="2" type="ORF">LEMA_P088730.1</name>
</gene>
<reference evidence="3" key="1">
    <citation type="journal article" date="2011" name="Nat. Commun.">
        <title>Effector diversification within compartments of the Leptosphaeria maculans genome affected by Repeat-Induced Point mutations.</title>
        <authorList>
            <person name="Rouxel T."/>
            <person name="Grandaubert J."/>
            <person name="Hane J.K."/>
            <person name="Hoede C."/>
            <person name="van de Wouw A.P."/>
            <person name="Couloux A."/>
            <person name="Dominguez V."/>
            <person name="Anthouard V."/>
            <person name="Bally P."/>
            <person name="Bourras S."/>
            <person name="Cozijnsen A.J."/>
            <person name="Ciuffetti L.M."/>
            <person name="Degrave A."/>
            <person name="Dilmaghani A."/>
            <person name="Duret L."/>
            <person name="Fudal I."/>
            <person name="Goodwin S.B."/>
            <person name="Gout L."/>
            <person name="Glaser N."/>
            <person name="Linglin J."/>
            <person name="Kema G.H.J."/>
            <person name="Lapalu N."/>
            <person name="Lawrence C.B."/>
            <person name="May K."/>
            <person name="Meyer M."/>
            <person name="Ollivier B."/>
            <person name="Poulain J."/>
            <person name="Schoch C.L."/>
            <person name="Simon A."/>
            <person name="Spatafora J.W."/>
            <person name="Stachowiak A."/>
            <person name="Turgeon B.G."/>
            <person name="Tyler B.M."/>
            <person name="Vincent D."/>
            <person name="Weissenbach J."/>
            <person name="Amselem J."/>
            <person name="Quesneville H."/>
            <person name="Oliver R.P."/>
            <person name="Wincker P."/>
            <person name="Balesdent M.-H."/>
            <person name="Howlett B.J."/>
        </authorList>
    </citation>
    <scope>NUCLEOTIDE SEQUENCE [LARGE SCALE GENOMIC DNA]</scope>
    <source>
        <strain evidence="3">JN3 / isolate v23.1.3 / race Av1-4-5-6-7-8</strain>
    </source>
</reference>
<evidence type="ECO:0000313" key="2">
    <source>
        <dbReference type="EMBL" id="CBX99634.1"/>
    </source>
</evidence>
<feature type="region of interest" description="Disordered" evidence="1">
    <location>
        <begin position="171"/>
        <end position="223"/>
    </location>
</feature>
<dbReference type="AlphaFoldDB" id="E5A7N9"/>
<feature type="compositionally biased region" description="Basic and acidic residues" evidence="1">
    <location>
        <begin position="172"/>
        <end position="183"/>
    </location>
</feature>
<protein>
    <submittedName>
        <fullName evidence="2">Uncharacterized protein</fullName>
    </submittedName>
</protein>
<proteinExistence type="predicted"/>
<evidence type="ECO:0000256" key="1">
    <source>
        <dbReference type="SAM" id="MobiDB-lite"/>
    </source>
</evidence>
<dbReference type="GeneID" id="13289102"/>
<dbReference type="HOGENOM" id="CLU_1240341_0_0_1"/>
<accession>E5A7N9</accession>
<feature type="compositionally biased region" description="Polar residues" evidence="1">
    <location>
        <begin position="190"/>
        <end position="207"/>
    </location>
</feature>
<sequence>MGTTWYAIGCFSEWTVCNGSAFLCQYNTSPASSTHATPSPIVFVPWPLYSWHTHTSTCLLSHFVPVEDMFSLQKQHRAASELPGHQYGIQRGHRIIRNGVLNKRNETINVKREKDSLSLSESWDVQVVKVRREGSEDDHTTIATTLRAPLSRGLDRTWKTPAYGRRIQGRAAETKERRDEKETFTPWQKAATSSEFCRSKGQQQQGTTERHFGGEAAFLPSPY</sequence>
<evidence type="ECO:0000313" key="3">
    <source>
        <dbReference type="Proteomes" id="UP000002668"/>
    </source>
</evidence>
<dbReference type="VEuPathDB" id="FungiDB:LEMA_P088730.1"/>
<keyword evidence="3" id="KW-1185">Reference proteome</keyword>
<dbReference type="EMBL" id="FP929136">
    <property type="protein sequence ID" value="CBX99634.1"/>
    <property type="molecule type" value="Genomic_DNA"/>
</dbReference>